<protein>
    <submittedName>
        <fullName evidence="1">Uncharacterized protein</fullName>
    </submittedName>
</protein>
<dbReference type="HOGENOM" id="CLU_3264914_0_0_9"/>
<organism evidence="1 2">
    <name type="scientific">Aneurinibacillus aneurinilyticus ATCC 12856</name>
    <dbReference type="NCBI Taxonomy" id="649747"/>
    <lineage>
        <taxon>Bacteria</taxon>
        <taxon>Bacillati</taxon>
        <taxon>Bacillota</taxon>
        <taxon>Bacilli</taxon>
        <taxon>Bacillales</taxon>
        <taxon>Paenibacillaceae</taxon>
        <taxon>Aneurinibacillus group</taxon>
        <taxon>Aneurinibacillus</taxon>
    </lineage>
</organism>
<dbReference type="AlphaFoldDB" id="U1WQY6"/>
<comment type="caution">
    <text evidence="1">The sequence shown here is derived from an EMBL/GenBank/DDBJ whole genome shotgun (WGS) entry which is preliminary data.</text>
</comment>
<evidence type="ECO:0000313" key="1">
    <source>
        <dbReference type="EMBL" id="ERI11029.1"/>
    </source>
</evidence>
<accession>U1WQY6</accession>
<keyword evidence="2" id="KW-1185">Reference proteome</keyword>
<name>U1WQY6_ANEAE</name>
<proteinExistence type="predicted"/>
<dbReference type="EMBL" id="AWSJ01000056">
    <property type="protein sequence ID" value="ERI11029.1"/>
    <property type="molecule type" value="Genomic_DNA"/>
</dbReference>
<dbReference type="Proteomes" id="UP000016511">
    <property type="component" value="Unassembled WGS sequence"/>
</dbReference>
<reference evidence="1 2" key="1">
    <citation type="submission" date="2013-08" db="EMBL/GenBank/DDBJ databases">
        <authorList>
            <person name="Weinstock G."/>
            <person name="Sodergren E."/>
            <person name="Wylie T."/>
            <person name="Fulton L."/>
            <person name="Fulton R."/>
            <person name="Fronick C."/>
            <person name="O'Laughlin M."/>
            <person name="Godfrey J."/>
            <person name="Miner T."/>
            <person name="Herter B."/>
            <person name="Appelbaum E."/>
            <person name="Cordes M."/>
            <person name="Lek S."/>
            <person name="Wollam A."/>
            <person name="Pepin K.H."/>
            <person name="Palsikar V.B."/>
            <person name="Mitreva M."/>
            <person name="Wilson R.K."/>
        </authorList>
    </citation>
    <scope>NUCLEOTIDE SEQUENCE [LARGE SCALE GENOMIC DNA]</scope>
    <source>
        <strain evidence="1 2">ATCC 12856</strain>
    </source>
</reference>
<evidence type="ECO:0000313" key="2">
    <source>
        <dbReference type="Proteomes" id="UP000016511"/>
    </source>
</evidence>
<gene>
    <name evidence="1" type="ORF">HMPREF0083_00875</name>
</gene>
<sequence>MKQRLLNIIEFMNYAETAKLLRNTVDKRKELTLQVEKEYGE</sequence>